<dbReference type="InterPro" id="IPR036390">
    <property type="entry name" value="WH_DNA-bd_sf"/>
</dbReference>
<evidence type="ECO:0000313" key="3">
    <source>
        <dbReference type="Proteomes" id="UP000199019"/>
    </source>
</evidence>
<sequence>MSIPASRTDDAADLLSAVLVLVRTARAVGHRRTQALGPSGTPYAVLKTLAACDARAGDLATALGVSPSVISRALVPLEQAGLIERRHDADDARAWRLTLSDLGRQTLEEQHAEYVRLFTESLSDWDDDELRNATKALIRLEQVIGEQADSFRTAHNPIPLAAPTPAAQEVTA</sequence>
<protein>
    <submittedName>
        <fullName evidence="2">DNA-binding transcriptional regulator, MarR family</fullName>
    </submittedName>
</protein>
<dbReference type="Pfam" id="PF01047">
    <property type="entry name" value="MarR"/>
    <property type="match status" value="1"/>
</dbReference>
<keyword evidence="3" id="KW-1185">Reference proteome</keyword>
<dbReference type="SUPFAM" id="SSF46785">
    <property type="entry name" value="Winged helix' DNA-binding domain"/>
    <property type="match status" value="1"/>
</dbReference>
<accession>A0A1H9WGE5</accession>
<dbReference type="InterPro" id="IPR036388">
    <property type="entry name" value="WH-like_DNA-bd_sf"/>
</dbReference>
<dbReference type="Proteomes" id="UP000199019">
    <property type="component" value="Unassembled WGS sequence"/>
</dbReference>
<dbReference type="PANTHER" id="PTHR33164">
    <property type="entry name" value="TRANSCRIPTIONAL REGULATOR, MARR FAMILY"/>
    <property type="match status" value="1"/>
</dbReference>
<dbReference type="GO" id="GO:0006950">
    <property type="term" value="P:response to stress"/>
    <property type="evidence" value="ECO:0007669"/>
    <property type="project" value="TreeGrafter"/>
</dbReference>
<proteinExistence type="predicted"/>
<keyword evidence="2" id="KW-0238">DNA-binding</keyword>
<evidence type="ECO:0000259" key="1">
    <source>
        <dbReference type="PROSITE" id="PS50995"/>
    </source>
</evidence>
<dbReference type="GO" id="GO:0003700">
    <property type="term" value="F:DNA-binding transcription factor activity"/>
    <property type="evidence" value="ECO:0007669"/>
    <property type="project" value="InterPro"/>
</dbReference>
<dbReference type="InterPro" id="IPR039422">
    <property type="entry name" value="MarR/SlyA-like"/>
</dbReference>
<dbReference type="GO" id="GO:0003677">
    <property type="term" value="F:DNA binding"/>
    <property type="evidence" value="ECO:0007669"/>
    <property type="project" value="UniProtKB-KW"/>
</dbReference>
<organism evidence="2 3">
    <name type="scientific">Pedococcus cremeus</name>
    <dbReference type="NCBI Taxonomy" id="587636"/>
    <lineage>
        <taxon>Bacteria</taxon>
        <taxon>Bacillati</taxon>
        <taxon>Actinomycetota</taxon>
        <taxon>Actinomycetes</taxon>
        <taxon>Micrococcales</taxon>
        <taxon>Intrasporangiaceae</taxon>
        <taxon>Pedococcus</taxon>
    </lineage>
</organism>
<dbReference type="STRING" id="587636.SAMN05216199_2891"/>
<dbReference type="SMART" id="SM00347">
    <property type="entry name" value="HTH_MARR"/>
    <property type="match status" value="1"/>
</dbReference>
<dbReference type="RefSeq" id="WP_177180357.1">
    <property type="nucleotide sequence ID" value="NZ_FOHB01000005.1"/>
</dbReference>
<evidence type="ECO:0000313" key="2">
    <source>
        <dbReference type="EMBL" id="SES32978.1"/>
    </source>
</evidence>
<gene>
    <name evidence="2" type="ORF">SAMN05216199_2891</name>
</gene>
<dbReference type="AlphaFoldDB" id="A0A1H9WGE5"/>
<dbReference type="PROSITE" id="PS50995">
    <property type="entry name" value="HTH_MARR_2"/>
    <property type="match status" value="1"/>
</dbReference>
<dbReference type="Gene3D" id="1.10.10.10">
    <property type="entry name" value="Winged helix-like DNA-binding domain superfamily/Winged helix DNA-binding domain"/>
    <property type="match status" value="1"/>
</dbReference>
<dbReference type="InterPro" id="IPR011991">
    <property type="entry name" value="ArsR-like_HTH"/>
</dbReference>
<dbReference type="EMBL" id="FOHB01000005">
    <property type="protein sequence ID" value="SES32978.1"/>
    <property type="molecule type" value="Genomic_DNA"/>
</dbReference>
<reference evidence="3" key="1">
    <citation type="submission" date="2016-10" db="EMBL/GenBank/DDBJ databases">
        <authorList>
            <person name="Varghese N."/>
            <person name="Submissions S."/>
        </authorList>
    </citation>
    <scope>NUCLEOTIDE SEQUENCE [LARGE SCALE GENOMIC DNA]</scope>
    <source>
        <strain evidence="3">CGMCC 1.6963</strain>
    </source>
</reference>
<dbReference type="InterPro" id="IPR000835">
    <property type="entry name" value="HTH_MarR-typ"/>
</dbReference>
<dbReference type="PANTHER" id="PTHR33164:SF57">
    <property type="entry name" value="MARR-FAMILY TRANSCRIPTIONAL REGULATOR"/>
    <property type="match status" value="1"/>
</dbReference>
<feature type="domain" description="HTH marR-type" evidence="1">
    <location>
        <begin position="11"/>
        <end position="142"/>
    </location>
</feature>
<name>A0A1H9WGE5_9MICO</name>
<dbReference type="CDD" id="cd00090">
    <property type="entry name" value="HTH_ARSR"/>
    <property type="match status" value="1"/>
</dbReference>